<dbReference type="RefSeq" id="WP_320941420.1">
    <property type="nucleotide sequence ID" value="NZ_BAABEU010000006.1"/>
</dbReference>
<feature type="compositionally biased region" description="Basic residues" evidence="1">
    <location>
        <begin position="1"/>
        <end position="11"/>
    </location>
</feature>
<feature type="compositionally biased region" description="Basic and acidic residues" evidence="1">
    <location>
        <begin position="43"/>
        <end position="55"/>
    </location>
</feature>
<dbReference type="Proteomes" id="UP001323798">
    <property type="component" value="Chromosome"/>
</dbReference>
<sequence length="55" mass="5866">MEKVPGRRRARLTPAPGTSAEPVPADDEPDAAPDAGSTASGPNDERMRRDVPPHY</sequence>
<gene>
    <name evidence="2" type="ORF">SM116_13105</name>
</gene>
<keyword evidence="3" id="KW-1185">Reference proteome</keyword>
<accession>A0ABZ0SKC8</accession>
<dbReference type="EMBL" id="CP139368">
    <property type="protein sequence ID" value="WPR88701.1"/>
    <property type="molecule type" value="Genomic_DNA"/>
</dbReference>
<name>A0ABZ0SKC8_9MICO</name>
<proteinExistence type="predicted"/>
<organism evidence="2 3">
    <name type="scientific">Microbacterium rhizosphaerae</name>
    <dbReference type="NCBI Taxonomy" id="1678237"/>
    <lineage>
        <taxon>Bacteria</taxon>
        <taxon>Bacillati</taxon>
        <taxon>Actinomycetota</taxon>
        <taxon>Actinomycetes</taxon>
        <taxon>Micrococcales</taxon>
        <taxon>Microbacteriaceae</taxon>
        <taxon>Microbacterium</taxon>
    </lineage>
</organism>
<feature type="region of interest" description="Disordered" evidence="1">
    <location>
        <begin position="1"/>
        <end position="55"/>
    </location>
</feature>
<evidence type="ECO:0000313" key="3">
    <source>
        <dbReference type="Proteomes" id="UP001323798"/>
    </source>
</evidence>
<evidence type="ECO:0000256" key="1">
    <source>
        <dbReference type="SAM" id="MobiDB-lite"/>
    </source>
</evidence>
<reference evidence="2 3" key="1">
    <citation type="submission" date="2023-11" db="EMBL/GenBank/DDBJ databases">
        <title>Genome sequence of Microbacterium rhizosphaerae KACC 19337.</title>
        <authorList>
            <person name="Choi H."/>
            <person name="Kim S."/>
            <person name="Kim Y."/>
            <person name="Kwon S.-W."/>
            <person name="Heo J."/>
        </authorList>
    </citation>
    <scope>NUCLEOTIDE SEQUENCE [LARGE SCALE GENOMIC DNA]</scope>
    <source>
        <strain evidence="2 3">KACC 19337</strain>
    </source>
</reference>
<evidence type="ECO:0000313" key="2">
    <source>
        <dbReference type="EMBL" id="WPR88701.1"/>
    </source>
</evidence>
<protein>
    <submittedName>
        <fullName evidence="2">Uncharacterized protein</fullName>
    </submittedName>
</protein>